<reference evidence="2 3" key="1">
    <citation type="journal article" date="2021" name="Elife">
        <title>Chloroplast acquisition without the gene transfer in kleptoplastic sea slugs, Plakobranchus ocellatus.</title>
        <authorList>
            <person name="Maeda T."/>
            <person name="Takahashi S."/>
            <person name="Yoshida T."/>
            <person name="Shimamura S."/>
            <person name="Takaki Y."/>
            <person name="Nagai Y."/>
            <person name="Toyoda A."/>
            <person name="Suzuki Y."/>
            <person name="Arimoto A."/>
            <person name="Ishii H."/>
            <person name="Satoh N."/>
            <person name="Nishiyama T."/>
            <person name="Hasebe M."/>
            <person name="Maruyama T."/>
            <person name="Minagawa J."/>
            <person name="Obokata J."/>
            <person name="Shigenobu S."/>
        </authorList>
    </citation>
    <scope>NUCLEOTIDE SEQUENCE [LARGE SCALE GENOMIC DNA]</scope>
</reference>
<proteinExistence type="predicted"/>
<protein>
    <submittedName>
        <fullName evidence="2">Uncharacterized protein</fullName>
    </submittedName>
</protein>
<evidence type="ECO:0000256" key="1">
    <source>
        <dbReference type="SAM" id="MobiDB-lite"/>
    </source>
</evidence>
<name>A0AAV3Z493_9GAST</name>
<sequence>MGSFLTSHVTTDISERLGHIQAPQRRKQVGNPRGRKRRYCSPRRCCSGDDGQPAEIKVGMQQLASGNELHRTERSKDHEDFCVPILRGEIGGRIVDVMWDTGFEVIVVRKGLVEESQLKCCI</sequence>
<feature type="compositionally biased region" description="Basic residues" evidence="1">
    <location>
        <begin position="24"/>
        <end position="40"/>
    </location>
</feature>
<evidence type="ECO:0000313" key="3">
    <source>
        <dbReference type="Proteomes" id="UP000735302"/>
    </source>
</evidence>
<feature type="region of interest" description="Disordered" evidence="1">
    <location>
        <begin position="15"/>
        <end position="40"/>
    </location>
</feature>
<comment type="caution">
    <text evidence="2">The sequence shown here is derived from an EMBL/GenBank/DDBJ whole genome shotgun (WGS) entry which is preliminary data.</text>
</comment>
<organism evidence="2 3">
    <name type="scientific">Plakobranchus ocellatus</name>
    <dbReference type="NCBI Taxonomy" id="259542"/>
    <lineage>
        <taxon>Eukaryota</taxon>
        <taxon>Metazoa</taxon>
        <taxon>Spiralia</taxon>
        <taxon>Lophotrochozoa</taxon>
        <taxon>Mollusca</taxon>
        <taxon>Gastropoda</taxon>
        <taxon>Heterobranchia</taxon>
        <taxon>Euthyneura</taxon>
        <taxon>Panpulmonata</taxon>
        <taxon>Sacoglossa</taxon>
        <taxon>Placobranchoidea</taxon>
        <taxon>Plakobranchidae</taxon>
        <taxon>Plakobranchus</taxon>
    </lineage>
</organism>
<gene>
    <name evidence="2" type="ORF">PoB_001647500</name>
</gene>
<dbReference type="AlphaFoldDB" id="A0AAV3Z493"/>
<dbReference type="Proteomes" id="UP000735302">
    <property type="component" value="Unassembled WGS sequence"/>
</dbReference>
<keyword evidence="3" id="KW-1185">Reference proteome</keyword>
<dbReference type="EMBL" id="BLXT01001969">
    <property type="protein sequence ID" value="GFN89969.1"/>
    <property type="molecule type" value="Genomic_DNA"/>
</dbReference>
<accession>A0AAV3Z493</accession>
<evidence type="ECO:0000313" key="2">
    <source>
        <dbReference type="EMBL" id="GFN89969.1"/>
    </source>
</evidence>